<sequence>MAKTADMPFKSWDQETLYWSLGITGAKASTLAPVKPVSVKETDQTIAFTFKTADVAKHAVAGCLTDTYLRGYADHQRFVAMVPVMF</sequence>
<comment type="caution">
    <text evidence="1">The sequence shown here is derived from an EMBL/GenBank/DDBJ whole genome shotgun (WGS) entry which is preliminary data.</text>
</comment>
<reference evidence="1" key="1">
    <citation type="journal article" date="2012" name="PLoS ONE">
        <title>Gene sets for utilization of primary and secondary nutrition supplies in the distal gut of endangered iberian lynx.</title>
        <authorList>
            <person name="Alcaide M."/>
            <person name="Messina E."/>
            <person name="Richter M."/>
            <person name="Bargiela R."/>
            <person name="Peplies J."/>
            <person name="Huws S.A."/>
            <person name="Newbold C.J."/>
            <person name="Golyshin P.N."/>
            <person name="Simon M.A."/>
            <person name="Lopez G."/>
            <person name="Yakimov M.M."/>
            <person name="Ferrer M."/>
        </authorList>
    </citation>
    <scope>NUCLEOTIDE SEQUENCE</scope>
</reference>
<dbReference type="EMBL" id="AMCI01000942">
    <property type="protein sequence ID" value="EJX07203.1"/>
    <property type="molecule type" value="Genomic_DNA"/>
</dbReference>
<organism evidence="1">
    <name type="scientific">gut metagenome</name>
    <dbReference type="NCBI Taxonomy" id="749906"/>
    <lineage>
        <taxon>unclassified sequences</taxon>
        <taxon>metagenomes</taxon>
        <taxon>organismal metagenomes</taxon>
    </lineage>
</organism>
<feature type="non-terminal residue" evidence="1">
    <location>
        <position position="86"/>
    </location>
</feature>
<proteinExistence type="predicted"/>
<dbReference type="AlphaFoldDB" id="J9GW55"/>
<gene>
    <name evidence="1" type="ORF">EVA_04688</name>
</gene>
<protein>
    <submittedName>
        <fullName evidence="1">Uncharacterized protein</fullName>
    </submittedName>
</protein>
<evidence type="ECO:0000313" key="1">
    <source>
        <dbReference type="EMBL" id="EJX07203.1"/>
    </source>
</evidence>
<name>J9GW55_9ZZZZ</name>
<accession>J9GW55</accession>